<dbReference type="EMBL" id="CP003137">
    <property type="protein sequence ID" value="AEV94658.1"/>
    <property type="molecule type" value="Genomic_DNA"/>
</dbReference>
<accession>G8PB29</accession>
<proteinExistence type="predicted"/>
<reference evidence="1 2" key="1">
    <citation type="journal article" date="2012" name="J. Bacteriol.">
        <title>Complete Genome Sequence of the Beer Spoilage Organism Pediococcus claussenii ATCC BAA-344T.</title>
        <authorList>
            <person name="Pittet V."/>
            <person name="Abegunde T."/>
            <person name="Marfleet T."/>
            <person name="Haakensen M."/>
            <person name="Morrow K."/>
            <person name="Jayaprakash T."/>
            <person name="Schroeder K."/>
            <person name="Trost B."/>
            <person name="Byrns S."/>
            <person name="Bergsveinson J."/>
            <person name="Kusalik A."/>
            <person name="Ziola B."/>
        </authorList>
    </citation>
    <scope>NUCLEOTIDE SEQUENCE [LARGE SCALE GENOMIC DNA]</scope>
    <source>
        <strain evidence="1 2">ATCC BAA-344</strain>
    </source>
</reference>
<dbReference type="eggNOG" id="ENOG5030AYH">
    <property type="taxonomic scope" value="Bacteria"/>
</dbReference>
<gene>
    <name evidence="1" type="ordered locus">PECL_347</name>
</gene>
<dbReference type="KEGG" id="pce:PECL_347"/>
<name>G8PB29_PEDCP</name>
<dbReference type="AlphaFoldDB" id="G8PB29"/>
<organism evidence="1 2">
    <name type="scientific">Pediococcus claussenii (strain ATCC BAA-344 / DSM 14800 / JCM 18046 / KCTC 3811 / LMG 21948 / P06)</name>
    <dbReference type="NCBI Taxonomy" id="701521"/>
    <lineage>
        <taxon>Bacteria</taxon>
        <taxon>Bacillati</taxon>
        <taxon>Bacillota</taxon>
        <taxon>Bacilli</taxon>
        <taxon>Lactobacillales</taxon>
        <taxon>Lactobacillaceae</taxon>
        <taxon>Pediococcus</taxon>
    </lineage>
</organism>
<evidence type="ECO:0000313" key="2">
    <source>
        <dbReference type="Proteomes" id="UP000005444"/>
    </source>
</evidence>
<evidence type="ECO:0000313" key="1">
    <source>
        <dbReference type="EMBL" id="AEV94658.1"/>
    </source>
</evidence>
<dbReference type="STRING" id="701521.PECL_347"/>
<keyword evidence="2" id="KW-1185">Reference proteome</keyword>
<dbReference type="HOGENOM" id="CLU_2465298_0_0_9"/>
<protein>
    <recommendedName>
        <fullName evidence="3">Enterocin A Immunity family protein</fullName>
    </recommendedName>
</protein>
<dbReference type="RefSeq" id="WP_014214856.1">
    <property type="nucleotide sequence ID" value="NC_016605.1"/>
</dbReference>
<dbReference type="Proteomes" id="UP000005444">
    <property type="component" value="Chromosome"/>
</dbReference>
<evidence type="ECO:0008006" key="3">
    <source>
        <dbReference type="Google" id="ProtNLM"/>
    </source>
</evidence>
<dbReference type="PATRIC" id="fig|701521.8.peg.326"/>
<sequence length="88" mass="9997">MNEKKVTLWDSMRAMSTDITIPDKERILYLNAQASLDNGELDERIAKSLKRNLSRIAMEAKLSASGVQFLSQLSDLYMGYGRRDNLSL</sequence>